<dbReference type="AlphaFoldDB" id="A0A1T4NFI4"/>
<name>A0A1T4NFI4_9FIRM</name>
<evidence type="ECO:0000259" key="1">
    <source>
        <dbReference type="Pfam" id="PF10105"/>
    </source>
</evidence>
<dbReference type="STRING" id="290054.SAMN02745114_01583"/>
<protein>
    <submittedName>
        <fullName evidence="2">Radical SAM-linked protein</fullName>
    </submittedName>
</protein>
<evidence type="ECO:0000313" key="2">
    <source>
        <dbReference type="EMBL" id="SJZ77895.1"/>
    </source>
</evidence>
<proteinExistence type="predicted"/>
<gene>
    <name evidence="2" type="ORF">SAMN02745114_01583</name>
</gene>
<dbReference type="EMBL" id="FUWW01000022">
    <property type="protein sequence ID" value="SJZ77895.1"/>
    <property type="molecule type" value="Genomic_DNA"/>
</dbReference>
<accession>A0A1T4NFI4</accession>
<dbReference type="NCBIfam" id="TIGR03936">
    <property type="entry name" value="sam_1_link_chp"/>
    <property type="match status" value="1"/>
</dbReference>
<keyword evidence="3" id="KW-1185">Reference proteome</keyword>
<dbReference type="Proteomes" id="UP000190657">
    <property type="component" value="Unassembled WGS sequence"/>
</dbReference>
<dbReference type="InterPro" id="IPR018768">
    <property type="entry name" value="DUF2344"/>
</dbReference>
<organism evidence="2 3">
    <name type="scientific">Eubacterium coprostanoligenes</name>
    <dbReference type="NCBI Taxonomy" id="290054"/>
    <lineage>
        <taxon>Bacteria</taxon>
        <taxon>Bacillati</taxon>
        <taxon>Bacillota</taxon>
        <taxon>Clostridia</taxon>
        <taxon>Eubacteriales</taxon>
        <taxon>Eubacteriaceae</taxon>
        <taxon>Eubacterium</taxon>
    </lineage>
</organism>
<feature type="domain" description="DUF2344" evidence="1">
    <location>
        <begin position="4"/>
        <end position="187"/>
    </location>
</feature>
<evidence type="ECO:0000313" key="3">
    <source>
        <dbReference type="Proteomes" id="UP000190657"/>
    </source>
</evidence>
<dbReference type="RefSeq" id="WP_078769021.1">
    <property type="nucleotide sequence ID" value="NZ_FUWW01000022.1"/>
</dbReference>
<reference evidence="2 3" key="1">
    <citation type="submission" date="2017-02" db="EMBL/GenBank/DDBJ databases">
        <authorList>
            <person name="Peterson S.W."/>
        </authorList>
    </citation>
    <scope>NUCLEOTIDE SEQUENCE [LARGE SCALE GENOMIC DNA]</scope>
    <source>
        <strain evidence="2 3">ATCC 51222</strain>
    </source>
</reference>
<sequence>MREVRLRFSKTGQAKYISHLDTNRVFSRALARAKINLWYTQGFNPRPYMSFSLPLSLGVESYCENVDLRILDDLTDEEIKDRMNNALPLGIRIVDVYEDFMDCHDIVYSDYVYKFEFKDNETALEKIIAVLESDEILAQKKAKQGKRRILKETDIKQFIVKYNASIRNNNIVLNIRLLAGPDKNLNPTLLFDTIIRLIDMDYEWKSIGRISLLTKDFKEYK</sequence>
<dbReference type="Pfam" id="PF10105">
    <property type="entry name" value="DUF2344"/>
    <property type="match status" value="1"/>
</dbReference>